<keyword evidence="6" id="KW-0812">Transmembrane</keyword>
<keyword evidence="8" id="KW-1133">Transmembrane helix</keyword>
<dbReference type="Proteomes" id="UP001652625">
    <property type="component" value="Chromosome 02"/>
</dbReference>
<dbReference type="CDD" id="cd00899">
    <property type="entry name" value="b4GalT"/>
    <property type="match status" value="1"/>
</dbReference>
<gene>
    <name evidence="15" type="primary">LOC101235348</name>
</gene>
<evidence type="ECO:0000256" key="7">
    <source>
        <dbReference type="ARBA" id="ARBA00022968"/>
    </source>
</evidence>
<accession>A0ABM4BC59</accession>
<keyword evidence="9" id="KW-0472">Membrane</keyword>
<evidence type="ECO:0000313" key="15">
    <source>
        <dbReference type="RefSeq" id="XP_065646515.1"/>
    </source>
</evidence>
<dbReference type="PANTHER" id="PTHR19300:SF57">
    <property type="entry name" value="BETA-1,4-N-ACETYLGALACTOSAMINYLTRANSFERASE"/>
    <property type="match status" value="1"/>
</dbReference>
<dbReference type="PRINTS" id="PR02050">
    <property type="entry name" value="B14GALTRFASE"/>
</dbReference>
<feature type="domain" description="Galactosyltransferase C-terminal" evidence="12">
    <location>
        <begin position="248"/>
        <end position="323"/>
    </location>
</feature>
<evidence type="ECO:0000256" key="2">
    <source>
        <dbReference type="ARBA" id="ARBA00004922"/>
    </source>
</evidence>
<keyword evidence="5 11" id="KW-0808">Transferase</keyword>
<evidence type="ECO:0000259" key="12">
    <source>
        <dbReference type="Pfam" id="PF02709"/>
    </source>
</evidence>
<evidence type="ECO:0000256" key="6">
    <source>
        <dbReference type="ARBA" id="ARBA00022692"/>
    </source>
</evidence>
<dbReference type="RefSeq" id="XP_065646515.1">
    <property type="nucleotide sequence ID" value="XM_065790443.1"/>
</dbReference>
<evidence type="ECO:0000256" key="3">
    <source>
        <dbReference type="ARBA" id="ARBA00005735"/>
    </source>
</evidence>
<comment type="subcellular location">
    <subcellularLocation>
        <location evidence="1">Membrane</location>
        <topology evidence="1">Single-pass type II membrane protein</topology>
    </subcellularLocation>
</comment>
<keyword evidence="4 11" id="KW-0328">Glycosyltransferase</keyword>
<name>A0ABM4BC59_HYDVU</name>
<dbReference type="SUPFAM" id="SSF53448">
    <property type="entry name" value="Nucleotide-diphospho-sugar transferases"/>
    <property type="match status" value="1"/>
</dbReference>
<dbReference type="Gene3D" id="3.90.550.10">
    <property type="entry name" value="Spore Coat Polysaccharide Biosynthesis Protein SpsA, Chain A"/>
    <property type="match status" value="1"/>
</dbReference>
<dbReference type="InterPro" id="IPR027995">
    <property type="entry name" value="Galactosyl_T_N"/>
</dbReference>
<comment type="pathway">
    <text evidence="2 11">Protein modification; protein glycosylation.</text>
</comment>
<evidence type="ECO:0000256" key="10">
    <source>
        <dbReference type="ARBA" id="ARBA00023180"/>
    </source>
</evidence>
<evidence type="ECO:0000256" key="8">
    <source>
        <dbReference type="ARBA" id="ARBA00022989"/>
    </source>
</evidence>
<sequence length="382" mass="44743">MKRFFFFTLLGILGCVVFVYLHVNQNEFDSFIFDISSNFMEKNKNENEDSKDYAYIKPKESSLNETSTISINLNINECAPSLKDWKVNDKGEYSMEVQTFLKTTCDSEKVECETSTLVGPLLVEKDVMSLEWLKANDLNFVQPGGWWTPTDCLSRNQVAIIIPFRQREEHLTILLRQLNPILKRQNLHYRVFVIEQNDDNNFNRGKLMNVGYQEALNFFPYNCFVFHDVDLIPENDRIDYGCKSSPAHLSVAVDKFRYELPYDNIFGGVGMLNKDHFKQINGFSNIFWFWGGEDDNLSFRLKKNGLEIHRQSLETARYTMIKHLESTETKEAHELKVFMQDIEKYAEKDGLNSLYYDVKSIEINDLFTLIKVDLRKDKDITF</sequence>
<dbReference type="InterPro" id="IPR027791">
    <property type="entry name" value="Galactosyl_T_C"/>
</dbReference>
<dbReference type="Pfam" id="PF13733">
    <property type="entry name" value="Glyco_transf_7N"/>
    <property type="match status" value="1"/>
</dbReference>
<evidence type="ECO:0000256" key="1">
    <source>
        <dbReference type="ARBA" id="ARBA00004606"/>
    </source>
</evidence>
<dbReference type="Pfam" id="PF02709">
    <property type="entry name" value="Glyco_transf_7C"/>
    <property type="match status" value="1"/>
</dbReference>
<comment type="function">
    <text evidence="11">Catalyses the transfer of galactose onto proteins or lipids.</text>
</comment>
<comment type="similarity">
    <text evidence="3 11">Belongs to the glycosyltransferase 7 family.</text>
</comment>
<keyword evidence="10 11" id="KW-0325">Glycoprotein</keyword>
<evidence type="ECO:0000256" key="5">
    <source>
        <dbReference type="ARBA" id="ARBA00022679"/>
    </source>
</evidence>
<feature type="domain" description="Galactosyltransferase N-terminal" evidence="13">
    <location>
        <begin position="114"/>
        <end position="243"/>
    </location>
</feature>
<dbReference type="EC" id="2.4.1.-" evidence="11"/>
<reference evidence="15" key="2">
    <citation type="submission" date="2025-08" db="UniProtKB">
        <authorList>
            <consortium name="RefSeq"/>
        </authorList>
    </citation>
    <scope>IDENTIFICATION</scope>
</reference>
<proteinExistence type="inferred from homology"/>
<dbReference type="InterPro" id="IPR029044">
    <property type="entry name" value="Nucleotide-diphossugar_trans"/>
</dbReference>
<keyword evidence="14" id="KW-1185">Reference proteome</keyword>
<protein>
    <recommendedName>
        <fullName evidence="11">Beta-1,4-galactosyltransferase</fullName>
        <ecNumber evidence="11">2.4.1.-</ecNumber>
    </recommendedName>
</protein>
<evidence type="ECO:0000259" key="13">
    <source>
        <dbReference type="Pfam" id="PF13733"/>
    </source>
</evidence>
<dbReference type="PANTHER" id="PTHR19300">
    <property type="entry name" value="BETA-1,4-GALACTOSYLTRANSFERASE"/>
    <property type="match status" value="1"/>
</dbReference>
<evidence type="ECO:0000313" key="14">
    <source>
        <dbReference type="Proteomes" id="UP001652625"/>
    </source>
</evidence>
<dbReference type="GeneID" id="101235348"/>
<dbReference type="InterPro" id="IPR003859">
    <property type="entry name" value="Galactosyl_T"/>
</dbReference>
<reference evidence="14" key="1">
    <citation type="submission" date="2025-05" db="UniProtKB">
        <authorList>
            <consortium name="RefSeq"/>
        </authorList>
    </citation>
    <scope>NUCLEOTIDE SEQUENCE [LARGE SCALE GENOMIC DNA]</scope>
</reference>
<evidence type="ECO:0000256" key="4">
    <source>
        <dbReference type="ARBA" id="ARBA00022676"/>
    </source>
</evidence>
<evidence type="ECO:0000256" key="11">
    <source>
        <dbReference type="RuleBase" id="RU368121"/>
    </source>
</evidence>
<keyword evidence="7 11" id="KW-0735">Signal-anchor</keyword>
<organism evidence="14 15">
    <name type="scientific">Hydra vulgaris</name>
    <name type="common">Hydra</name>
    <name type="synonym">Hydra attenuata</name>
    <dbReference type="NCBI Taxonomy" id="6087"/>
    <lineage>
        <taxon>Eukaryota</taxon>
        <taxon>Metazoa</taxon>
        <taxon>Cnidaria</taxon>
        <taxon>Hydrozoa</taxon>
        <taxon>Hydroidolina</taxon>
        <taxon>Anthoathecata</taxon>
        <taxon>Aplanulata</taxon>
        <taxon>Hydridae</taxon>
        <taxon>Hydra</taxon>
    </lineage>
</organism>
<dbReference type="PROSITE" id="PS51257">
    <property type="entry name" value="PROKAR_LIPOPROTEIN"/>
    <property type="match status" value="1"/>
</dbReference>
<evidence type="ECO:0000256" key="9">
    <source>
        <dbReference type="ARBA" id="ARBA00023136"/>
    </source>
</evidence>